<protein>
    <recommendedName>
        <fullName evidence="4">GDP-mannose pyrophosphatase</fullName>
    </recommendedName>
    <alternativeName>
        <fullName evidence="6">GDP-mannose hydrolase</fullName>
    </alternativeName>
    <alternativeName>
        <fullName evidence="7">GDPMK</fullName>
    </alternativeName>
</protein>
<dbReference type="GO" id="GO:0005829">
    <property type="term" value="C:cytosol"/>
    <property type="evidence" value="ECO:0007669"/>
    <property type="project" value="TreeGrafter"/>
</dbReference>
<dbReference type="InterPro" id="IPR000086">
    <property type="entry name" value="NUDIX_hydrolase_dom"/>
</dbReference>
<proteinExistence type="inferred from homology"/>
<evidence type="ECO:0000259" key="8">
    <source>
        <dbReference type="PROSITE" id="PS51462"/>
    </source>
</evidence>
<dbReference type="CDD" id="cd24161">
    <property type="entry name" value="NUDIX_ADPRase_Ndx2"/>
    <property type="match status" value="1"/>
</dbReference>
<evidence type="ECO:0000313" key="10">
    <source>
        <dbReference type="Proteomes" id="UP000245444"/>
    </source>
</evidence>
<dbReference type="AlphaFoldDB" id="A0A2U8WWS4"/>
<dbReference type="InterPro" id="IPR015797">
    <property type="entry name" value="NUDIX_hydrolase-like_dom_sf"/>
</dbReference>
<dbReference type="OrthoDB" id="177518at2"/>
<dbReference type="GO" id="GO:0006753">
    <property type="term" value="P:nucleoside phosphate metabolic process"/>
    <property type="evidence" value="ECO:0007669"/>
    <property type="project" value="TreeGrafter"/>
</dbReference>
<organism evidence="9 10">
    <name type="scientific">Methylobacterium terrae</name>
    <dbReference type="NCBI Taxonomy" id="2202827"/>
    <lineage>
        <taxon>Bacteria</taxon>
        <taxon>Pseudomonadati</taxon>
        <taxon>Pseudomonadota</taxon>
        <taxon>Alphaproteobacteria</taxon>
        <taxon>Hyphomicrobiales</taxon>
        <taxon>Methylobacteriaceae</taxon>
        <taxon>Methylobacterium</taxon>
    </lineage>
</organism>
<evidence type="ECO:0000256" key="3">
    <source>
        <dbReference type="ARBA" id="ARBA00007275"/>
    </source>
</evidence>
<dbReference type="PANTHER" id="PTHR11839">
    <property type="entry name" value="UDP/ADP-SUGAR PYROPHOSPHATASE"/>
    <property type="match status" value="1"/>
</dbReference>
<dbReference type="SUPFAM" id="SSF55811">
    <property type="entry name" value="Nudix"/>
    <property type="match status" value="1"/>
</dbReference>
<evidence type="ECO:0000256" key="4">
    <source>
        <dbReference type="ARBA" id="ARBA00016377"/>
    </source>
</evidence>
<evidence type="ECO:0000313" key="9">
    <source>
        <dbReference type="EMBL" id="AWN49722.1"/>
    </source>
</evidence>
<sequence>MAERDGSPVTSPPRVTSPLQVTSLPAAARSPWVTLSRERRYEDRYLGVDLDQLRHESGREHPHVALRFKVFGVAVLPVDPQGRVTLIGQYRYVLDRFTWELPRGSGPVSDDALATARRELEEETGDRAGSWLELMRLDASPGISSERVPGFVAWNLSRGPAHPDPQESLRLRRLPFADAVTEALTGAITDGPSVALLLGLAERARRGNLPEDLLGLVRG</sequence>
<comment type="catalytic activity">
    <reaction evidence="1">
        <text>GDP-alpha-D-mannose + H2O = alpha-D-mannose 1-phosphate + GMP + 2 H(+)</text>
        <dbReference type="Rhea" id="RHEA:27978"/>
        <dbReference type="ChEBI" id="CHEBI:15377"/>
        <dbReference type="ChEBI" id="CHEBI:15378"/>
        <dbReference type="ChEBI" id="CHEBI:57527"/>
        <dbReference type="ChEBI" id="CHEBI:58115"/>
        <dbReference type="ChEBI" id="CHEBI:58409"/>
    </reaction>
</comment>
<evidence type="ECO:0000256" key="7">
    <source>
        <dbReference type="ARBA" id="ARBA00032272"/>
    </source>
</evidence>
<evidence type="ECO:0000256" key="1">
    <source>
        <dbReference type="ARBA" id="ARBA00000847"/>
    </source>
</evidence>
<comment type="cofactor">
    <cofactor evidence="2">
        <name>Mg(2+)</name>
        <dbReference type="ChEBI" id="CHEBI:18420"/>
    </cofactor>
</comment>
<comment type="similarity">
    <text evidence="3">Belongs to the Nudix hydrolase family. NudK subfamily.</text>
</comment>
<dbReference type="GO" id="GO:0019693">
    <property type="term" value="P:ribose phosphate metabolic process"/>
    <property type="evidence" value="ECO:0007669"/>
    <property type="project" value="TreeGrafter"/>
</dbReference>
<gene>
    <name evidence="9" type="ORF">DK419_28115</name>
</gene>
<name>A0A2U8WWS4_9HYPH</name>
<keyword evidence="5" id="KW-0378">Hydrolase</keyword>
<dbReference type="EMBL" id="CP029553">
    <property type="protein sequence ID" value="AWN49722.1"/>
    <property type="molecule type" value="Genomic_DNA"/>
</dbReference>
<dbReference type="Gene3D" id="3.90.79.10">
    <property type="entry name" value="Nucleoside Triphosphate Pyrophosphohydrolase"/>
    <property type="match status" value="1"/>
</dbReference>
<keyword evidence="10" id="KW-1185">Reference proteome</keyword>
<accession>A0A2U8WWS4</accession>
<evidence type="ECO:0000256" key="6">
    <source>
        <dbReference type="ARBA" id="ARBA00032162"/>
    </source>
</evidence>
<evidence type="ECO:0000256" key="5">
    <source>
        <dbReference type="ARBA" id="ARBA00022801"/>
    </source>
</evidence>
<evidence type="ECO:0000256" key="2">
    <source>
        <dbReference type="ARBA" id="ARBA00001946"/>
    </source>
</evidence>
<reference evidence="9 10" key="1">
    <citation type="submission" date="2018-05" db="EMBL/GenBank/DDBJ databases">
        <title>Complete Genome Sequence of Methylobacterium sp. 17Sr1-28.</title>
        <authorList>
            <person name="Srinivasan S."/>
        </authorList>
    </citation>
    <scope>NUCLEOTIDE SEQUENCE [LARGE SCALE GENOMIC DNA]</scope>
    <source>
        <strain evidence="9 10">17Sr1-28</strain>
    </source>
</reference>
<dbReference type="Proteomes" id="UP000245444">
    <property type="component" value="Chromosome"/>
</dbReference>
<dbReference type="GO" id="GO:0016787">
    <property type="term" value="F:hydrolase activity"/>
    <property type="evidence" value="ECO:0007669"/>
    <property type="project" value="UniProtKB-KW"/>
</dbReference>
<dbReference type="Pfam" id="PF00293">
    <property type="entry name" value="NUDIX"/>
    <property type="match status" value="1"/>
</dbReference>
<feature type="domain" description="Nudix hydrolase" evidence="8">
    <location>
        <begin position="68"/>
        <end position="196"/>
    </location>
</feature>
<dbReference type="PROSITE" id="PS51462">
    <property type="entry name" value="NUDIX"/>
    <property type="match status" value="1"/>
</dbReference>
<dbReference type="PANTHER" id="PTHR11839:SF18">
    <property type="entry name" value="NUDIX HYDROLASE DOMAIN-CONTAINING PROTEIN"/>
    <property type="match status" value="1"/>
</dbReference>
<dbReference type="KEGG" id="mtea:DK419_28115"/>